<dbReference type="AlphaFoldDB" id="A0A4R4EB21"/>
<gene>
    <name evidence="3" type="ORF">E0485_11330</name>
</gene>
<dbReference type="InterPro" id="IPR002881">
    <property type="entry name" value="DUF58"/>
</dbReference>
<name>A0A4R4EB21_9BACL</name>
<keyword evidence="1" id="KW-0472">Membrane</keyword>
<protein>
    <submittedName>
        <fullName evidence="3">DUF58 domain-containing protein</fullName>
    </submittedName>
</protein>
<dbReference type="EMBL" id="SKFG01000010">
    <property type="protein sequence ID" value="TCZ77054.1"/>
    <property type="molecule type" value="Genomic_DNA"/>
</dbReference>
<accession>A0A4R4EB21</accession>
<evidence type="ECO:0000313" key="4">
    <source>
        <dbReference type="Proteomes" id="UP000295418"/>
    </source>
</evidence>
<proteinExistence type="predicted"/>
<feature type="domain" description="DUF58" evidence="2">
    <location>
        <begin position="243"/>
        <end position="352"/>
    </location>
</feature>
<evidence type="ECO:0000313" key="3">
    <source>
        <dbReference type="EMBL" id="TCZ77054.1"/>
    </source>
</evidence>
<keyword evidence="1" id="KW-0812">Transmembrane</keyword>
<dbReference type="OrthoDB" id="140416at2"/>
<sequence length="450" mass="51282">MEQDLRALLYHLSCKRSWIRCKHLLDRDVKIMKKLTSISNKRIPKAVWYLSSLFIASLFYLLLQGGRISGIMFFFVCVITIYLILGRWSGIRHVEGTRTLLNATGSNKITAGQSLQLKVVFYVPGFWPLPYVTIKEKLMRKGGLLTVHKGTIVLDWARSGDLTYSTPPLGRGIYHFERTELVTTDIFGLIEHRGETNVPQYITVFPEMVDLRESIQLRQLLRGMQHHTLSTLAHRETTQINGVREYIYGDKLSRIHWNATARTGVWKSKEFEREALPQTILVLDRNHSVYSNAAQFELAVSIVASFLRFGFEHHMPMNLLSVGQNLKHFNGGLYQDNFEEMMTHLVDVEPDGLYSLEHSLTALGNQFIGGSFFIFISPKAGAEMAKCISWVKRNGMKGCHMLVEPQGSSTVLKAKNQEWIEYLYAEGMMGYAISELSKLPMILEGAKMHG</sequence>
<keyword evidence="1" id="KW-1133">Transmembrane helix</keyword>
<feature type="transmembrane region" description="Helical" evidence="1">
    <location>
        <begin position="46"/>
        <end position="62"/>
    </location>
</feature>
<dbReference type="Pfam" id="PF01882">
    <property type="entry name" value="DUF58"/>
    <property type="match status" value="1"/>
</dbReference>
<dbReference type="Proteomes" id="UP000295418">
    <property type="component" value="Unassembled WGS sequence"/>
</dbReference>
<evidence type="ECO:0000256" key="1">
    <source>
        <dbReference type="SAM" id="Phobius"/>
    </source>
</evidence>
<feature type="transmembrane region" description="Helical" evidence="1">
    <location>
        <begin position="68"/>
        <end position="85"/>
    </location>
</feature>
<comment type="caution">
    <text evidence="3">The sequence shown here is derived from an EMBL/GenBank/DDBJ whole genome shotgun (WGS) entry which is preliminary data.</text>
</comment>
<reference evidence="3 4" key="1">
    <citation type="submission" date="2019-03" db="EMBL/GenBank/DDBJ databases">
        <authorList>
            <person name="Kim M.K.M."/>
        </authorList>
    </citation>
    <scope>NUCLEOTIDE SEQUENCE [LARGE SCALE GENOMIC DNA]</scope>
    <source>
        <strain evidence="3 4">18JY21-1</strain>
    </source>
</reference>
<organism evidence="3 4">
    <name type="scientific">Paenibacillus albiflavus</name>
    <dbReference type="NCBI Taxonomy" id="2545760"/>
    <lineage>
        <taxon>Bacteria</taxon>
        <taxon>Bacillati</taxon>
        <taxon>Bacillota</taxon>
        <taxon>Bacilli</taxon>
        <taxon>Bacillales</taxon>
        <taxon>Paenibacillaceae</taxon>
        <taxon>Paenibacillus</taxon>
    </lineage>
</organism>
<dbReference type="PANTHER" id="PTHR34351">
    <property type="entry name" value="SLR1927 PROTEIN-RELATED"/>
    <property type="match status" value="1"/>
</dbReference>
<dbReference type="PANTHER" id="PTHR34351:SF2">
    <property type="entry name" value="DUF58 DOMAIN-CONTAINING PROTEIN"/>
    <property type="match status" value="1"/>
</dbReference>
<evidence type="ECO:0000259" key="2">
    <source>
        <dbReference type="Pfam" id="PF01882"/>
    </source>
</evidence>
<keyword evidence="4" id="KW-1185">Reference proteome</keyword>